<dbReference type="Gene3D" id="1.25.40.10">
    <property type="entry name" value="Tetratricopeptide repeat domain"/>
    <property type="match status" value="1"/>
</dbReference>
<sequence length="120" mass="13692">LVKQANAVLARLVELSPGDAHARHNLAVSCFKLKRMREGVRHCRKALKIKPDYPLALYNLALAQMRLGRRKRARRFAARALALAPKDANIRRLWRRLGIGGIWAKLMGRILPRRSTKHAD</sequence>
<name>X0YNW0_9ZZZZ</name>
<dbReference type="InterPro" id="IPR019734">
    <property type="entry name" value="TPR_rpt"/>
</dbReference>
<gene>
    <name evidence="1" type="ORF">S01H1_83856</name>
</gene>
<reference evidence="1" key="1">
    <citation type="journal article" date="2014" name="Front. Microbiol.">
        <title>High frequency of phylogenetically diverse reductive dehalogenase-homologous genes in deep subseafloor sedimentary metagenomes.</title>
        <authorList>
            <person name="Kawai M."/>
            <person name="Futagami T."/>
            <person name="Toyoda A."/>
            <person name="Takaki Y."/>
            <person name="Nishi S."/>
            <person name="Hori S."/>
            <person name="Arai W."/>
            <person name="Tsubouchi T."/>
            <person name="Morono Y."/>
            <person name="Uchiyama I."/>
            <person name="Ito T."/>
            <person name="Fujiyama A."/>
            <person name="Inagaki F."/>
            <person name="Takami H."/>
        </authorList>
    </citation>
    <scope>NUCLEOTIDE SEQUENCE</scope>
    <source>
        <strain evidence="1">Expedition CK06-06</strain>
    </source>
</reference>
<comment type="caution">
    <text evidence="1">The sequence shown here is derived from an EMBL/GenBank/DDBJ whole genome shotgun (WGS) entry which is preliminary data.</text>
</comment>
<dbReference type="SUPFAM" id="SSF48452">
    <property type="entry name" value="TPR-like"/>
    <property type="match status" value="1"/>
</dbReference>
<organism evidence="1">
    <name type="scientific">marine sediment metagenome</name>
    <dbReference type="NCBI Taxonomy" id="412755"/>
    <lineage>
        <taxon>unclassified sequences</taxon>
        <taxon>metagenomes</taxon>
        <taxon>ecological metagenomes</taxon>
    </lineage>
</organism>
<evidence type="ECO:0000313" key="1">
    <source>
        <dbReference type="EMBL" id="GAG48607.1"/>
    </source>
</evidence>
<feature type="non-terminal residue" evidence="1">
    <location>
        <position position="1"/>
    </location>
</feature>
<dbReference type="AlphaFoldDB" id="X0YNW0"/>
<dbReference type="PROSITE" id="PS50005">
    <property type="entry name" value="TPR"/>
    <property type="match status" value="1"/>
</dbReference>
<dbReference type="Pfam" id="PF14559">
    <property type="entry name" value="TPR_19"/>
    <property type="match status" value="1"/>
</dbReference>
<protein>
    <submittedName>
        <fullName evidence="1">Uncharacterized protein</fullName>
    </submittedName>
</protein>
<dbReference type="InterPro" id="IPR011990">
    <property type="entry name" value="TPR-like_helical_dom_sf"/>
</dbReference>
<proteinExistence type="predicted"/>
<dbReference type="SMART" id="SM00028">
    <property type="entry name" value="TPR"/>
    <property type="match status" value="2"/>
</dbReference>
<accession>X0YNW0</accession>
<dbReference type="EMBL" id="BARS01057103">
    <property type="protein sequence ID" value="GAG48607.1"/>
    <property type="molecule type" value="Genomic_DNA"/>
</dbReference>